<evidence type="ECO:0000259" key="1">
    <source>
        <dbReference type="PROSITE" id="PS51725"/>
    </source>
</evidence>
<comment type="caution">
    <text evidence="2">The sequence shown here is derived from an EMBL/GenBank/DDBJ whole genome shotgun (WGS) entry which is preliminary data.</text>
</comment>
<feature type="domain" description="ABM" evidence="1">
    <location>
        <begin position="4"/>
        <end position="93"/>
    </location>
</feature>
<dbReference type="RefSeq" id="WP_221095742.1">
    <property type="nucleotide sequence ID" value="NZ_JABDWX010000020.1"/>
</dbReference>
<protein>
    <submittedName>
        <fullName evidence="2">Antibiotic biosynthesis monooxygenase</fullName>
    </submittedName>
</protein>
<dbReference type="Pfam" id="PF03992">
    <property type="entry name" value="ABM"/>
    <property type="match status" value="1"/>
</dbReference>
<keyword evidence="3" id="KW-1185">Reference proteome</keyword>
<evidence type="ECO:0000313" key="2">
    <source>
        <dbReference type="EMBL" id="MBY3590960.1"/>
    </source>
</evidence>
<dbReference type="PANTHER" id="PTHR33336">
    <property type="entry name" value="QUINOL MONOOXYGENASE YGIN-RELATED"/>
    <property type="match status" value="1"/>
</dbReference>
<dbReference type="SUPFAM" id="SSF54909">
    <property type="entry name" value="Dimeric alpha+beta barrel"/>
    <property type="match status" value="1"/>
</dbReference>
<dbReference type="GO" id="GO:0004497">
    <property type="term" value="F:monooxygenase activity"/>
    <property type="evidence" value="ECO:0007669"/>
    <property type="project" value="UniProtKB-KW"/>
</dbReference>
<keyword evidence="2" id="KW-0560">Oxidoreductase</keyword>
<dbReference type="InterPro" id="IPR050744">
    <property type="entry name" value="AI-2_Isomerase_LsrG"/>
</dbReference>
<reference evidence="2 3" key="1">
    <citation type="submission" date="2020-06" db="EMBL/GenBank/DDBJ databases">
        <title>Global-level population genomics: horizontal gene transfer, symbiosis and evolution in Rhizobia.</title>
        <authorList>
            <person name="Gai Y."/>
        </authorList>
    </citation>
    <scope>NUCLEOTIDE SEQUENCE [LARGE SCALE GENOMIC DNA]</scope>
    <source>
        <strain evidence="2 3">PLR6_1b</strain>
    </source>
</reference>
<organism evidence="2 3">
    <name type="scientific">Rhizobium bangladeshense</name>
    <dbReference type="NCBI Taxonomy" id="1138189"/>
    <lineage>
        <taxon>Bacteria</taxon>
        <taxon>Pseudomonadati</taxon>
        <taxon>Pseudomonadota</taxon>
        <taxon>Alphaproteobacteria</taxon>
        <taxon>Hyphomicrobiales</taxon>
        <taxon>Rhizobiaceae</taxon>
        <taxon>Rhizobium/Agrobacterium group</taxon>
        <taxon>Rhizobium</taxon>
    </lineage>
</organism>
<dbReference type="PROSITE" id="PS51725">
    <property type="entry name" value="ABM"/>
    <property type="match status" value="1"/>
</dbReference>
<proteinExistence type="predicted"/>
<sequence>MTKLTNIAFIRAQAGKGDLLGARLNKLATPSRNEPGCINYDVHRSIDDPDMWFVYENWRSKADLDAHFEMPHMKEFVAAIPSLVDGPLDLRHLTMTTEPAHAAP</sequence>
<accession>A0ABS7LI98</accession>
<keyword evidence="2" id="KW-0503">Monooxygenase</keyword>
<dbReference type="PANTHER" id="PTHR33336:SF3">
    <property type="entry name" value="ABM DOMAIN-CONTAINING PROTEIN"/>
    <property type="match status" value="1"/>
</dbReference>
<dbReference type="InterPro" id="IPR007138">
    <property type="entry name" value="ABM_dom"/>
</dbReference>
<dbReference type="EMBL" id="JABTXI010000004">
    <property type="protein sequence ID" value="MBY3590960.1"/>
    <property type="molecule type" value="Genomic_DNA"/>
</dbReference>
<dbReference type="InterPro" id="IPR011008">
    <property type="entry name" value="Dimeric_a/b-barrel"/>
</dbReference>
<gene>
    <name evidence="2" type="ORF">HJA87_13885</name>
</gene>
<evidence type="ECO:0000313" key="3">
    <source>
        <dbReference type="Proteomes" id="UP000720124"/>
    </source>
</evidence>
<name>A0ABS7LI98_9HYPH</name>
<dbReference type="Proteomes" id="UP000720124">
    <property type="component" value="Unassembled WGS sequence"/>
</dbReference>
<dbReference type="Gene3D" id="3.30.70.100">
    <property type="match status" value="1"/>
</dbReference>